<dbReference type="OrthoDB" id="9790710at2"/>
<dbReference type="InterPro" id="IPR001296">
    <property type="entry name" value="Glyco_trans_1"/>
</dbReference>
<dbReference type="AlphaFoldDB" id="A0A1N6HRY8"/>
<evidence type="ECO:0000313" key="4">
    <source>
        <dbReference type="Proteomes" id="UP000185192"/>
    </source>
</evidence>
<feature type="domain" description="Glycosyltransferase subfamily 4-like N-terminal" evidence="2">
    <location>
        <begin position="36"/>
        <end position="205"/>
    </location>
</feature>
<dbReference type="EMBL" id="FSQW01000002">
    <property type="protein sequence ID" value="SIO22547.1"/>
    <property type="molecule type" value="Genomic_DNA"/>
</dbReference>
<dbReference type="GO" id="GO:0016757">
    <property type="term" value="F:glycosyltransferase activity"/>
    <property type="evidence" value="ECO:0007669"/>
    <property type="project" value="InterPro"/>
</dbReference>
<protein>
    <submittedName>
        <fullName evidence="3">Glycosyltransferase involved in cell wall bisynthesis</fullName>
    </submittedName>
</protein>
<accession>A0A1N6HRY8</accession>
<dbReference type="STRING" id="1123272.SAMN02745824_3428"/>
<dbReference type="PANTHER" id="PTHR45947">
    <property type="entry name" value="SULFOQUINOVOSYL TRANSFERASE SQD2"/>
    <property type="match status" value="1"/>
</dbReference>
<sequence length="425" mass="47353">MEMPDHKIFSRTGQMNVLFLTSTLPRFAGDMQPAFVLDQARAWQADRPADRVSILAPHDASAEREEMTGGVRVRRFRYAWPERAQQLAYPAILPNIKERPVTALLILPFLIAQFFSALFLVRKEQLDLIYAHWVMPQGLTAWLIRLCTGTPYIIQNHSSDLAVFSRLGGPGRALARTIIRASEKLFCVNSAQRRAALDLFPAAQRAQMEHKILTLPMGVESDFAAADQSRYDETADFRYDFGTISRLSRKKGLPHLIDALSGLQREGLTVSAGIAGDGEDREALVAAASDADIEFPGYLSGAGKKRFFEQTKVFVFTSVAAGSDVEGLPVSLLEALCLGKMVIASRDTNIEMLPEWDALQQEIFFVADPADLDSLKQALRSAQELDMTELSRRSARIRQIMSRYRWERLITEYLGSAGIASQPVA</sequence>
<dbReference type="RefSeq" id="WP_074206287.1">
    <property type="nucleotide sequence ID" value="NZ_FSQW01000002.1"/>
</dbReference>
<reference evidence="4" key="1">
    <citation type="submission" date="2016-11" db="EMBL/GenBank/DDBJ databases">
        <authorList>
            <person name="Varghese N."/>
            <person name="Submissions S."/>
        </authorList>
    </citation>
    <scope>NUCLEOTIDE SEQUENCE [LARGE SCALE GENOMIC DNA]</scope>
    <source>
        <strain evidence="4">DSM 22363</strain>
    </source>
</reference>
<dbReference type="Gene3D" id="3.40.50.2000">
    <property type="entry name" value="Glycogen Phosphorylase B"/>
    <property type="match status" value="2"/>
</dbReference>
<gene>
    <name evidence="3" type="ORF">SAMN02745824_3428</name>
</gene>
<dbReference type="InterPro" id="IPR050194">
    <property type="entry name" value="Glycosyltransferase_grp1"/>
</dbReference>
<evidence type="ECO:0000313" key="3">
    <source>
        <dbReference type="EMBL" id="SIO22547.1"/>
    </source>
</evidence>
<dbReference type="SUPFAM" id="SSF53756">
    <property type="entry name" value="UDP-Glycosyltransferase/glycogen phosphorylase"/>
    <property type="match status" value="1"/>
</dbReference>
<dbReference type="InterPro" id="IPR028098">
    <property type="entry name" value="Glyco_trans_4-like_N"/>
</dbReference>
<dbReference type="Proteomes" id="UP000185192">
    <property type="component" value="Unassembled WGS sequence"/>
</dbReference>
<dbReference type="PANTHER" id="PTHR45947:SF3">
    <property type="entry name" value="SULFOQUINOVOSYL TRANSFERASE SQD2"/>
    <property type="match status" value="1"/>
</dbReference>
<keyword evidence="3" id="KW-0808">Transferase</keyword>
<evidence type="ECO:0000259" key="2">
    <source>
        <dbReference type="Pfam" id="PF13579"/>
    </source>
</evidence>
<proteinExistence type="predicted"/>
<name>A0A1N6HRY8_9SPHN</name>
<keyword evidence="4" id="KW-1185">Reference proteome</keyword>
<feature type="domain" description="Glycosyl transferase family 1" evidence="1">
    <location>
        <begin position="241"/>
        <end position="349"/>
    </location>
</feature>
<evidence type="ECO:0000259" key="1">
    <source>
        <dbReference type="Pfam" id="PF00534"/>
    </source>
</evidence>
<dbReference type="Pfam" id="PF00534">
    <property type="entry name" value="Glycos_transf_1"/>
    <property type="match status" value="1"/>
</dbReference>
<dbReference type="Pfam" id="PF13579">
    <property type="entry name" value="Glyco_trans_4_4"/>
    <property type="match status" value="1"/>
</dbReference>
<organism evidence="3 4">
    <name type="scientific">Parasphingorhabdus marina DSM 22363</name>
    <dbReference type="NCBI Taxonomy" id="1123272"/>
    <lineage>
        <taxon>Bacteria</taxon>
        <taxon>Pseudomonadati</taxon>
        <taxon>Pseudomonadota</taxon>
        <taxon>Alphaproteobacteria</taxon>
        <taxon>Sphingomonadales</taxon>
        <taxon>Sphingomonadaceae</taxon>
        <taxon>Parasphingorhabdus</taxon>
    </lineage>
</organism>